<dbReference type="EMBL" id="JAVXUP010002558">
    <property type="protein sequence ID" value="KAK3002627.1"/>
    <property type="molecule type" value="Genomic_DNA"/>
</dbReference>
<gene>
    <name evidence="4" type="ORF">RJ639_020468</name>
</gene>
<dbReference type="InterPro" id="IPR051210">
    <property type="entry name" value="Ub_ligase/GEF_domain"/>
</dbReference>
<evidence type="ECO:0000313" key="4">
    <source>
        <dbReference type="EMBL" id="KAK3002627.1"/>
    </source>
</evidence>
<comment type="caution">
    <text evidence="4">The sequence shown here is derived from an EMBL/GenBank/DDBJ whole genome shotgun (WGS) entry which is preliminary data.</text>
</comment>
<protein>
    <recommendedName>
        <fullName evidence="3">RCC1-like domain-containing protein</fullName>
    </recommendedName>
</protein>
<feature type="repeat" description="RCC1" evidence="2">
    <location>
        <begin position="120"/>
        <end position="174"/>
    </location>
</feature>
<dbReference type="Proteomes" id="UP001188597">
    <property type="component" value="Unassembled WGS sequence"/>
</dbReference>
<organism evidence="4 5">
    <name type="scientific">Escallonia herrerae</name>
    <dbReference type="NCBI Taxonomy" id="1293975"/>
    <lineage>
        <taxon>Eukaryota</taxon>
        <taxon>Viridiplantae</taxon>
        <taxon>Streptophyta</taxon>
        <taxon>Embryophyta</taxon>
        <taxon>Tracheophyta</taxon>
        <taxon>Spermatophyta</taxon>
        <taxon>Magnoliopsida</taxon>
        <taxon>eudicotyledons</taxon>
        <taxon>Gunneridae</taxon>
        <taxon>Pentapetalae</taxon>
        <taxon>asterids</taxon>
        <taxon>campanulids</taxon>
        <taxon>Escalloniales</taxon>
        <taxon>Escalloniaceae</taxon>
        <taxon>Escallonia</taxon>
    </lineage>
</organism>
<name>A0AA89AHT0_9ASTE</name>
<dbReference type="PRINTS" id="PR00633">
    <property type="entry name" value="RCCNDNSATION"/>
</dbReference>
<keyword evidence="5" id="KW-1185">Reference proteome</keyword>
<dbReference type="PANTHER" id="PTHR22870">
    <property type="entry name" value="REGULATOR OF CHROMOSOME CONDENSATION"/>
    <property type="match status" value="1"/>
</dbReference>
<dbReference type="PANTHER" id="PTHR22870:SF365">
    <property type="entry name" value="REGULATOR OF CHROMOSOME CONDENSATION (CELL CYCLE REGULATORY PROTEIN)-RELATED"/>
    <property type="match status" value="1"/>
</dbReference>
<dbReference type="InterPro" id="IPR058923">
    <property type="entry name" value="RCC1-like_dom"/>
</dbReference>
<reference evidence="4" key="1">
    <citation type="submission" date="2022-12" db="EMBL/GenBank/DDBJ databases">
        <title>Draft genome assemblies for two species of Escallonia (Escalloniales).</title>
        <authorList>
            <person name="Chanderbali A."/>
            <person name="Dervinis C."/>
            <person name="Anghel I."/>
            <person name="Soltis D."/>
            <person name="Soltis P."/>
            <person name="Zapata F."/>
        </authorList>
    </citation>
    <scope>NUCLEOTIDE SEQUENCE</scope>
    <source>
        <strain evidence="4">UCBG64.0493</strain>
        <tissue evidence="4">Leaf</tissue>
    </source>
</reference>
<feature type="repeat" description="RCC1" evidence="2">
    <location>
        <begin position="175"/>
        <end position="227"/>
    </location>
</feature>
<dbReference type="Pfam" id="PF25390">
    <property type="entry name" value="WD40_RLD"/>
    <property type="match status" value="1"/>
</dbReference>
<dbReference type="PROSITE" id="PS00626">
    <property type="entry name" value="RCC1_2"/>
    <property type="match status" value="1"/>
</dbReference>
<evidence type="ECO:0000256" key="2">
    <source>
        <dbReference type="PROSITE-ProRule" id="PRU00235"/>
    </source>
</evidence>
<feature type="repeat" description="RCC1" evidence="2">
    <location>
        <begin position="404"/>
        <end position="462"/>
    </location>
</feature>
<feature type="repeat" description="RCC1" evidence="2">
    <location>
        <begin position="64"/>
        <end position="119"/>
    </location>
</feature>
<dbReference type="PROSITE" id="PS50012">
    <property type="entry name" value="RCC1_3"/>
    <property type="match status" value="5"/>
</dbReference>
<evidence type="ECO:0000259" key="3">
    <source>
        <dbReference type="Pfam" id="PF25390"/>
    </source>
</evidence>
<evidence type="ECO:0000256" key="1">
    <source>
        <dbReference type="ARBA" id="ARBA00022737"/>
    </source>
</evidence>
<feature type="non-terminal residue" evidence="4">
    <location>
        <position position="537"/>
    </location>
</feature>
<dbReference type="Gene3D" id="2.130.10.30">
    <property type="entry name" value="Regulator of chromosome condensation 1/beta-lactamase-inhibitor protein II"/>
    <property type="match status" value="2"/>
</dbReference>
<dbReference type="AlphaFoldDB" id="A0AA89AHT0"/>
<accession>A0AA89AHT0</accession>
<dbReference type="SUPFAM" id="SSF50985">
    <property type="entry name" value="RCC1/BLIP-II"/>
    <property type="match status" value="1"/>
</dbReference>
<sequence length="537" mass="57313">DLPPKSTLSVGSAYTLRPAFTEATERALDQPIKSFWQVMLRLLKKNSNWPLRGGLVGLSRRSMSTVMSFGDGSHGALGLPTSLVGMGSDSYEPTPIPGLPSDVSSIAAGHYHSLAVTSRGQVWAWGRNNEAQLGRGLLSTRDTWNEPKRVEGLNPVSVRTVFASGVISMAIAVDGSLWVWGKSKRGQLGLGEGITEAVLPSRVELLAGEDIVKVSLGWGHALALSKDGKLLAGISGTLEPSPLDFIAAISTPEQTSSSIMEAAEKFVLEGIEKEKHMPIIWEPYLVDELRGVEIVDIACGLDHSLWEQYIWPVGQIKPRFGLLPVDISFRPISVASGLGHCLAICQIPSSGDAPSIVSWGWNQSSQLGREGPENLPSVVEGLVGEKPISASGGRVHSIALTSKRELWAWGCGRNGRLGLGSSADEAEPTFVEFLEARASDKTILRLSSVKSSGGSEAEIDEKRRVVVVVASGGGLLLICLNGNVGLLKLAVPFLGFTTSRKLETYVPDLGQFILLEAATRGSLLFCQAEESISFGTL</sequence>
<proteinExistence type="predicted"/>
<feature type="domain" description="RCC1-like" evidence="3">
    <location>
        <begin position="66"/>
        <end position="441"/>
    </location>
</feature>
<keyword evidence="1" id="KW-0677">Repeat</keyword>
<feature type="repeat" description="RCC1" evidence="2">
    <location>
        <begin position="354"/>
        <end position="403"/>
    </location>
</feature>
<dbReference type="InterPro" id="IPR000408">
    <property type="entry name" value="Reg_chr_condens"/>
</dbReference>
<evidence type="ECO:0000313" key="5">
    <source>
        <dbReference type="Proteomes" id="UP001188597"/>
    </source>
</evidence>
<dbReference type="InterPro" id="IPR009091">
    <property type="entry name" value="RCC1/BLIP-II"/>
</dbReference>